<evidence type="ECO:0000313" key="3">
    <source>
        <dbReference type="Proteomes" id="UP001500691"/>
    </source>
</evidence>
<comment type="caution">
    <text evidence="2">The sequence shown here is derived from an EMBL/GenBank/DDBJ whole genome shotgun (WGS) entry which is preliminary data.</text>
</comment>
<dbReference type="EMBL" id="BAABFF010000001">
    <property type="protein sequence ID" value="GAA4582860.1"/>
    <property type="molecule type" value="Genomic_DNA"/>
</dbReference>
<name>A0ABP8T9P6_9ACTN</name>
<reference evidence="3" key="1">
    <citation type="journal article" date="2019" name="Int. J. Syst. Evol. Microbiol.">
        <title>The Global Catalogue of Microorganisms (GCM) 10K type strain sequencing project: providing services to taxonomists for standard genome sequencing and annotation.</title>
        <authorList>
            <consortium name="The Broad Institute Genomics Platform"/>
            <consortium name="The Broad Institute Genome Sequencing Center for Infectious Disease"/>
            <person name="Wu L."/>
            <person name="Ma J."/>
        </authorList>
    </citation>
    <scope>NUCLEOTIDE SEQUENCE [LARGE SCALE GENOMIC DNA]</scope>
    <source>
        <strain evidence="3">JCM 13278</strain>
    </source>
</reference>
<proteinExistence type="predicted"/>
<feature type="compositionally biased region" description="Basic residues" evidence="1">
    <location>
        <begin position="1"/>
        <end position="15"/>
    </location>
</feature>
<organism evidence="2 3">
    <name type="scientific">Actinocorallia cavernae</name>
    <dbReference type="NCBI Taxonomy" id="328075"/>
    <lineage>
        <taxon>Bacteria</taxon>
        <taxon>Bacillati</taxon>
        <taxon>Actinomycetota</taxon>
        <taxon>Actinomycetes</taxon>
        <taxon>Streptosporangiales</taxon>
        <taxon>Thermomonosporaceae</taxon>
        <taxon>Actinocorallia</taxon>
    </lineage>
</organism>
<accession>A0ABP8T9P6</accession>
<evidence type="ECO:0000256" key="1">
    <source>
        <dbReference type="SAM" id="MobiDB-lite"/>
    </source>
</evidence>
<sequence>MRRSRVPVARRRGRRPGAGAGAGAGAELREVRGRFGAVRRDLPRVEAHQAGVDAAFGDAVAGPGVGERAAGAARHLERGAGLRAVHPEQRPGFADAAPFAARGGRGRPCPPV</sequence>
<protein>
    <submittedName>
        <fullName evidence="2">Uncharacterized protein</fullName>
    </submittedName>
</protein>
<evidence type="ECO:0000313" key="2">
    <source>
        <dbReference type="EMBL" id="GAA4582860.1"/>
    </source>
</evidence>
<gene>
    <name evidence="2" type="ORF">GCM10023100_71140</name>
</gene>
<dbReference type="Proteomes" id="UP001500691">
    <property type="component" value="Unassembled WGS sequence"/>
</dbReference>
<feature type="compositionally biased region" description="Low complexity" evidence="1">
    <location>
        <begin position="90"/>
        <end position="102"/>
    </location>
</feature>
<feature type="region of interest" description="Disordered" evidence="1">
    <location>
        <begin position="87"/>
        <end position="112"/>
    </location>
</feature>
<feature type="region of interest" description="Disordered" evidence="1">
    <location>
        <begin position="1"/>
        <end position="25"/>
    </location>
</feature>
<keyword evidence="3" id="KW-1185">Reference proteome</keyword>